<dbReference type="SMART" id="SM00387">
    <property type="entry name" value="HATPase_c"/>
    <property type="match status" value="1"/>
</dbReference>
<evidence type="ECO:0000256" key="12">
    <source>
        <dbReference type="SAM" id="Phobius"/>
    </source>
</evidence>
<comment type="catalytic activity">
    <reaction evidence="1">
        <text>ATP + protein L-histidine = ADP + protein N-phospho-L-histidine.</text>
        <dbReference type="EC" id="2.7.13.3"/>
    </reaction>
</comment>
<organism evidence="15 16">
    <name type="scientific">Paenibacillus barengoltzii J12</name>
    <dbReference type="NCBI Taxonomy" id="935846"/>
    <lineage>
        <taxon>Bacteria</taxon>
        <taxon>Bacillati</taxon>
        <taxon>Bacillota</taxon>
        <taxon>Bacilli</taxon>
        <taxon>Bacillales</taxon>
        <taxon>Paenibacillaceae</taxon>
        <taxon>Paenibacillus</taxon>
    </lineage>
</organism>
<dbReference type="InterPro" id="IPR003661">
    <property type="entry name" value="HisK_dim/P_dom"/>
</dbReference>
<evidence type="ECO:0000259" key="13">
    <source>
        <dbReference type="PROSITE" id="PS50109"/>
    </source>
</evidence>
<dbReference type="SMART" id="SM00388">
    <property type="entry name" value="HisKA"/>
    <property type="match status" value="1"/>
</dbReference>
<accession>A0ABY1M4B3</accession>
<comment type="caution">
    <text evidence="15">The sequence shown here is derived from an EMBL/GenBank/DDBJ whole genome shotgun (WGS) entry which is preliminary data.</text>
</comment>
<dbReference type="Gene3D" id="6.10.340.10">
    <property type="match status" value="1"/>
</dbReference>
<dbReference type="SUPFAM" id="SSF47384">
    <property type="entry name" value="Homodimeric domain of signal transducing histidine kinase"/>
    <property type="match status" value="1"/>
</dbReference>
<dbReference type="EC" id="2.7.13.3" evidence="3"/>
<evidence type="ECO:0000256" key="3">
    <source>
        <dbReference type="ARBA" id="ARBA00012438"/>
    </source>
</evidence>
<sequence>MIQRSLRFGLKWRAALLLAFLLTAVIAVLSLLVLAGIREDQRQRLEQMLAAEAETANLRVRQEALTSGLPDPDAFMELSGQDLAVNLGAESGLPVTLYKLDGSLAGTSLPFQPKADVQDALAYTAKGQSAYITQGDQLLYLAPLYTMDQQPAGTVQFHVSLAEQHAFYERIQRLFWLVGAAVLVGGFLLGYLYVWRQANVITRLNRAAMRIGEGEYLREPTVRRKDELGELALGIYEMSGKIATTHAQLTDEKSKLIEAVTRLQELEQQQKLFIGNISHELKTPLTSILAYTDLLNMYRDDPVLLDEACRQIGMEAGRLYALVEKALKLSSMDVYDFETNTALVDLKPLLEDAASRLQAKAEQQGIQIVTDLQDGKVWADADNVMHMVMNLLDNAVKYNKPGGKVFLSNDAVSAVDGSDRMQIKVRDTGIGIPPEAQARIFDPFYTVSSDRSRAHGGTGLGLSLVRSLAEKQHGSVKLAASGPEGSTFVIELPLERPQPAGSGG</sequence>
<evidence type="ECO:0000256" key="11">
    <source>
        <dbReference type="ARBA" id="ARBA00023136"/>
    </source>
</evidence>
<keyword evidence="4" id="KW-1003">Cell membrane</keyword>
<evidence type="ECO:0000256" key="1">
    <source>
        <dbReference type="ARBA" id="ARBA00000085"/>
    </source>
</evidence>
<dbReference type="GO" id="GO:0016301">
    <property type="term" value="F:kinase activity"/>
    <property type="evidence" value="ECO:0007669"/>
    <property type="project" value="UniProtKB-KW"/>
</dbReference>
<dbReference type="PANTHER" id="PTHR43711:SF26">
    <property type="entry name" value="SENSOR HISTIDINE KINASE RCSC"/>
    <property type="match status" value="1"/>
</dbReference>
<dbReference type="InterPro" id="IPR036097">
    <property type="entry name" value="HisK_dim/P_sf"/>
</dbReference>
<dbReference type="InterPro" id="IPR003594">
    <property type="entry name" value="HATPase_dom"/>
</dbReference>
<proteinExistence type="predicted"/>
<dbReference type="CDD" id="cd06225">
    <property type="entry name" value="HAMP"/>
    <property type="match status" value="1"/>
</dbReference>
<dbReference type="PROSITE" id="PS50109">
    <property type="entry name" value="HIS_KIN"/>
    <property type="match status" value="1"/>
</dbReference>
<dbReference type="EMBL" id="FXAE01000049">
    <property type="protein sequence ID" value="SMF55326.1"/>
    <property type="molecule type" value="Genomic_DNA"/>
</dbReference>
<keyword evidence="6" id="KW-0808">Transferase</keyword>
<dbReference type="CDD" id="cd00082">
    <property type="entry name" value="HisKA"/>
    <property type="match status" value="1"/>
</dbReference>
<feature type="transmembrane region" description="Helical" evidence="12">
    <location>
        <begin position="174"/>
        <end position="195"/>
    </location>
</feature>
<dbReference type="Pfam" id="PF02518">
    <property type="entry name" value="HATPase_c"/>
    <property type="match status" value="1"/>
</dbReference>
<keyword evidence="12" id="KW-1133">Transmembrane helix</keyword>
<dbReference type="SUPFAM" id="SSF55874">
    <property type="entry name" value="ATPase domain of HSP90 chaperone/DNA topoisomerase II/histidine kinase"/>
    <property type="match status" value="1"/>
</dbReference>
<reference evidence="15 16" key="1">
    <citation type="submission" date="2017-04" db="EMBL/GenBank/DDBJ databases">
        <authorList>
            <person name="Varghese N."/>
            <person name="Submissions S."/>
        </authorList>
    </citation>
    <scope>NUCLEOTIDE SEQUENCE [LARGE SCALE GENOMIC DNA]</scope>
    <source>
        <strain evidence="15 16">J12</strain>
    </source>
</reference>
<keyword evidence="10" id="KW-0902">Two-component regulatory system</keyword>
<dbReference type="InterPro" id="IPR050736">
    <property type="entry name" value="Sensor_HK_Regulatory"/>
</dbReference>
<dbReference type="Gene3D" id="3.30.565.10">
    <property type="entry name" value="Histidine kinase-like ATPase, C-terminal domain"/>
    <property type="match status" value="1"/>
</dbReference>
<dbReference type="InterPro" id="IPR036890">
    <property type="entry name" value="HATPase_C_sf"/>
</dbReference>
<dbReference type="InterPro" id="IPR005467">
    <property type="entry name" value="His_kinase_dom"/>
</dbReference>
<feature type="domain" description="HAMP" evidence="14">
    <location>
        <begin position="195"/>
        <end position="247"/>
    </location>
</feature>
<dbReference type="InterPro" id="IPR004358">
    <property type="entry name" value="Sig_transdc_His_kin-like_C"/>
</dbReference>
<evidence type="ECO:0000256" key="2">
    <source>
        <dbReference type="ARBA" id="ARBA00004651"/>
    </source>
</evidence>
<evidence type="ECO:0000259" key="14">
    <source>
        <dbReference type="PROSITE" id="PS50885"/>
    </source>
</evidence>
<keyword evidence="5" id="KW-0597">Phosphoprotein</keyword>
<keyword evidence="11 12" id="KW-0472">Membrane</keyword>
<evidence type="ECO:0000256" key="10">
    <source>
        <dbReference type="ARBA" id="ARBA00023012"/>
    </source>
</evidence>
<comment type="subcellular location">
    <subcellularLocation>
        <location evidence="2">Cell membrane</location>
        <topology evidence="2">Multi-pass membrane protein</topology>
    </subcellularLocation>
</comment>
<dbReference type="CDD" id="cd00075">
    <property type="entry name" value="HATPase"/>
    <property type="match status" value="1"/>
</dbReference>
<gene>
    <name evidence="15" type="ORF">SAMN02744124_03650</name>
</gene>
<evidence type="ECO:0000256" key="9">
    <source>
        <dbReference type="ARBA" id="ARBA00022840"/>
    </source>
</evidence>
<evidence type="ECO:0000256" key="8">
    <source>
        <dbReference type="ARBA" id="ARBA00022777"/>
    </source>
</evidence>
<dbReference type="PANTHER" id="PTHR43711">
    <property type="entry name" value="TWO-COMPONENT HISTIDINE KINASE"/>
    <property type="match status" value="1"/>
</dbReference>
<keyword evidence="8 15" id="KW-0418">Kinase</keyword>
<evidence type="ECO:0000256" key="4">
    <source>
        <dbReference type="ARBA" id="ARBA00022475"/>
    </source>
</evidence>
<evidence type="ECO:0000256" key="5">
    <source>
        <dbReference type="ARBA" id="ARBA00022553"/>
    </source>
</evidence>
<dbReference type="InterPro" id="IPR003660">
    <property type="entry name" value="HAMP_dom"/>
</dbReference>
<feature type="transmembrane region" description="Helical" evidence="12">
    <location>
        <begin position="12"/>
        <end position="37"/>
    </location>
</feature>
<dbReference type="PRINTS" id="PR00344">
    <property type="entry name" value="BCTRLSENSOR"/>
</dbReference>
<dbReference type="Pfam" id="PF00512">
    <property type="entry name" value="HisKA"/>
    <property type="match status" value="1"/>
</dbReference>
<keyword evidence="16" id="KW-1185">Reference proteome</keyword>
<evidence type="ECO:0000313" key="16">
    <source>
        <dbReference type="Proteomes" id="UP000192939"/>
    </source>
</evidence>
<feature type="domain" description="Histidine kinase" evidence="13">
    <location>
        <begin position="276"/>
        <end position="496"/>
    </location>
</feature>
<evidence type="ECO:0000256" key="7">
    <source>
        <dbReference type="ARBA" id="ARBA00022741"/>
    </source>
</evidence>
<keyword evidence="7" id="KW-0547">Nucleotide-binding</keyword>
<keyword evidence="12" id="KW-0812">Transmembrane</keyword>
<protein>
    <recommendedName>
        <fullName evidence="3">histidine kinase</fullName>
        <ecNumber evidence="3">2.7.13.3</ecNumber>
    </recommendedName>
</protein>
<dbReference type="Proteomes" id="UP000192939">
    <property type="component" value="Unassembled WGS sequence"/>
</dbReference>
<dbReference type="RefSeq" id="WP_085279579.1">
    <property type="nucleotide sequence ID" value="NZ_FXAE01000049.1"/>
</dbReference>
<dbReference type="SMART" id="SM00304">
    <property type="entry name" value="HAMP"/>
    <property type="match status" value="1"/>
</dbReference>
<dbReference type="PROSITE" id="PS50885">
    <property type="entry name" value="HAMP"/>
    <property type="match status" value="1"/>
</dbReference>
<dbReference type="Gene3D" id="1.10.287.130">
    <property type="match status" value="1"/>
</dbReference>
<keyword evidence="9" id="KW-0067">ATP-binding</keyword>
<evidence type="ECO:0000313" key="15">
    <source>
        <dbReference type="EMBL" id="SMF55326.1"/>
    </source>
</evidence>
<evidence type="ECO:0000256" key="6">
    <source>
        <dbReference type="ARBA" id="ARBA00022679"/>
    </source>
</evidence>
<name>A0ABY1M4B3_9BACL</name>